<dbReference type="PROSITE" id="PS50002">
    <property type="entry name" value="SH3"/>
    <property type="match status" value="1"/>
</dbReference>
<evidence type="ECO:0000313" key="15">
    <source>
        <dbReference type="Proteomes" id="UP000694941"/>
    </source>
</evidence>
<dbReference type="RefSeq" id="XP_022244303.1">
    <property type="nucleotide sequence ID" value="XM_022388595.1"/>
</dbReference>
<evidence type="ECO:0000256" key="1">
    <source>
        <dbReference type="ARBA" id="ARBA00001946"/>
    </source>
</evidence>
<feature type="binding site" evidence="11">
    <location>
        <position position="127"/>
    </location>
    <ligand>
        <name>ATP</name>
        <dbReference type="ChEBI" id="CHEBI:30616"/>
    </ligand>
</feature>
<dbReference type="SMART" id="SM00220">
    <property type="entry name" value="S_TKc"/>
    <property type="match status" value="1"/>
</dbReference>
<dbReference type="SMART" id="SM00326">
    <property type="entry name" value="SH3"/>
    <property type="match status" value="1"/>
</dbReference>
<dbReference type="RefSeq" id="XP_022244304.1">
    <property type="nucleotide sequence ID" value="XM_022388596.1"/>
</dbReference>
<proteinExistence type="inferred from homology"/>
<dbReference type="InterPro" id="IPR051681">
    <property type="entry name" value="Ser/Thr_Kinases-Pseudokinases"/>
</dbReference>
<dbReference type="PRINTS" id="PR00109">
    <property type="entry name" value="TYRKINASE"/>
</dbReference>
<evidence type="ECO:0000256" key="11">
    <source>
        <dbReference type="PROSITE-ProRule" id="PRU10141"/>
    </source>
</evidence>
<dbReference type="InterPro" id="IPR008271">
    <property type="entry name" value="Ser/Thr_kinase_AS"/>
</dbReference>
<dbReference type="RefSeq" id="XP_022244305.1">
    <property type="nucleotide sequence ID" value="XM_022388597.1"/>
</dbReference>
<keyword evidence="4 10" id="KW-0728">SH3 domain</keyword>
<evidence type="ECO:0000256" key="7">
    <source>
        <dbReference type="ARBA" id="ARBA00022840"/>
    </source>
</evidence>
<evidence type="ECO:0000256" key="2">
    <source>
        <dbReference type="ARBA" id="ARBA00006529"/>
    </source>
</evidence>
<evidence type="ECO:0000259" key="13">
    <source>
        <dbReference type="PROSITE" id="PS50002"/>
    </source>
</evidence>
<dbReference type="InterPro" id="IPR000719">
    <property type="entry name" value="Prot_kinase_dom"/>
</dbReference>
<keyword evidence="6 11" id="KW-0547">Nucleotide-binding</keyword>
<dbReference type="InterPro" id="IPR001452">
    <property type="entry name" value="SH3_domain"/>
</dbReference>
<dbReference type="SUPFAM" id="SSF50044">
    <property type="entry name" value="SH3-domain"/>
    <property type="match status" value="1"/>
</dbReference>
<dbReference type="EC" id="2.7.11.25" evidence="3"/>
<dbReference type="RefSeq" id="XP_022244306.1">
    <property type="nucleotide sequence ID" value="XM_022388598.1"/>
</dbReference>
<keyword evidence="5 12" id="KW-0418">Kinase</keyword>
<evidence type="ECO:0000313" key="20">
    <source>
        <dbReference type="RefSeq" id="XP_022244304.1"/>
    </source>
</evidence>
<dbReference type="PANTHER" id="PTHR44329:SF293">
    <property type="entry name" value="MITOGEN-ACTIVATED PROTEIN KINASE KINASE KINASE"/>
    <property type="match status" value="1"/>
</dbReference>
<evidence type="ECO:0000313" key="16">
    <source>
        <dbReference type="RefSeq" id="XP_013776884.1"/>
    </source>
</evidence>
<dbReference type="Pfam" id="PF07714">
    <property type="entry name" value="PK_Tyr_Ser-Thr"/>
    <property type="match status" value="1"/>
</dbReference>
<evidence type="ECO:0000313" key="21">
    <source>
        <dbReference type="RefSeq" id="XP_022244305.1"/>
    </source>
</evidence>
<dbReference type="RefSeq" id="XP_022244302.1">
    <property type="nucleotide sequence ID" value="XM_022388594.1"/>
</dbReference>
<keyword evidence="5 12" id="KW-0808">Transferase</keyword>
<dbReference type="PROSITE" id="PS00107">
    <property type="entry name" value="PROTEIN_KINASE_ATP"/>
    <property type="match status" value="1"/>
</dbReference>
<comment type="catalytic activity">
    <reaction evidence="9">
        <text>L-seryl-[protein] + ATP = O-phospho-L-seryl-[protein] + ADP + H(+)</text>
        <dbReference type="Rhea" id="RHEA:17989"/>
        <dbReference type="Rhea" id="RHEA-COMP:9863"/>
        <dbReference type="Rhea" id="RHEA-COMP:11604"/>
        <dbReference type="ChEBI" id="CHEBI:15378"/>
        <dbReference type="ChEBI" id="CHEBI:29999"/>
        <dbReference type="ChEBI" id="CHEBI:30616"/>
        <dbReference type="ChEBI" id="CHEBI:83421"/>
        <dbReference type="ChEBI" id="CHEBI:456216"/>
        <dbReference type="EC" id="2.7.11.25"/>
    </reaction>
</comment>
<evidence type="ECO:0000313" key="22">
    <source>
        <dbReference type="RefSeq" id="XP_022244306.1"/>
    </source>
</evidence>
<dbReference type="Gene3D" id="1.10.510.10">
    <property type="entry name" value="Transferase(Phosphotransferase) domain 1"/>
    <property type="match status" value="1"/>
</dbReference>
<feature type="domain" description="SH3" evidence="13">
    <location>
        <begin position="15"/>
        <end position="79"/>
    </location>
</feature>
<dbReference type="Proteomes" id="UP000694941">
    <property type="component" value="Unplaced"/>
</dbReference>
<dbReference type="RefSeq" id="XP_013776884.1">
    <property type="nucleotide sequence ID" value="XM_013921430.2"/>
</dbReference>
<keyword evidence="5 12" id="KW-0723">Serine/threonine-protein kinase</keyword>
<evidence type="ECO:0000259" key="14">
    <source>
        <dbReference type="PROSITE" id="PS50011"/>
    </source>
</evidence>
<gene>
    <name evidence="16 17 18 19 20 21 22" type="primary">LOC106461589</name>
</gene>
<evidence type="ECO:0000313" key="17">
    <source>
        <dbReference type="RefSeq" id="XP_013776885.1"/>
    </source>
</evidence>
<dbReference type="GeneID" id="106461589"/>
<dbReference type="InterPro" id="IPR001245">
    <property type="entry name" value="Ser-Thr/Tyr_kinase_cat_dom"/>
</dbReference>
<feature type="domain" description="Protein kinase" evidence="14">
    <location>
        <begin position="100"/>
        <end position="368"/>
    </location>
</feature>
<dbReference type="PROSITE" id="PS50011">
    <property type="entry name" value="PROTEIN_KINASE_DOM"/>
    <property type="match status" value="1"/>
</dbReference>
<evidence type="ECO:0000256" key="4">
    <source>
        <dbReference type="ARBA" id="ARBA00022443"/>
    </source>
</evidence>
<dbReference type="Gene3D" id="3.30.200.20">
    <property type="entry name" value="Phosphorylase Kinase, domain 1"/>
    <property type="match status" value="1"/>
</dbReference>
<dbReference type="InterPro" id="IPR017441">
    <property type="entry name" value="Protein_kinase_ATP_BS"/>
</dbReference>
<protein>
    <recommendedName>
        <fullName evidence="3">mitogen-activated protein kinase kinase kinase</fullName>
        <ecNumber evidence="3">2.7.11.25</ecNumber>
    </recommendedName>
</protein>
<dbReference type="InterPro" id="IPR011009">
    <property type="entry name" value="Kinase-like_dom_sf"/>
</dbReference>
<dbReference type="PANTHER" id="PTHR44329">
    <property type="entry name" value="SERINE/THREONINE-PROTEIN KINASE TNNI3K-RELATED"/>
    <property type="match status" value="1"/>
</dbReference>
<evidence type="ECO:0000256" key="3">
    <source>
        <dbReference type="ARBA" id="ARBA00012406"/>
    </source>
</evidence>
<comment type="cofactor">
    <cofactor evidence="1">
        <name>Mg(2+)</name>
        <dbReference type="ChEBI" id="CHEBI:18420"/>
    </cofactor>
</comment>
<evidence type="ECO:0000256" key="12">
    <source>
        <dbReference type="RuleBase" id="RU000304"/>
    </source>
</evidence>
<evidence type="ECO:0000313" key="19">
    <source>
        <dbReference type="RefSeq" id="XP_022244303.1"/>
    </source>
</evidence>
<reference evidence="16 17" key="1">
    <citation type="submission" date="2025-05" db="UniProtKB">
        <authorList>
            <consortium name="RefSeq"/>
        </authorList>
    </citation>
    <scope>IDENTIFICATION</scope>
    <source>
        <tissue evidence="16 17">Muscle</tissue>
    </source>
</reference>
<evidence type="ECO:0000256" key="10">
    <source>
        <dbReference type="PROSITE-ProRule" id="PRU00192"/>
    </source>
</evidence>
<dbReference type="Pfam" id="PF00018">
    <property type="entry name" value="SH3_1"/>
    <property type="match status" value="1"/>
</dbReference>
<evidence type="ECO:0000313" key="18">
    <source>
        <dbReference type="RefSeq" id="XP_022244302.1"/>
    </source>
</evidence>
<sequence length="399" mass="45364">MTCYLQNRNNSERGGDGEIWTAIYDYKAIADDELSLHQGETVVVLSKDSKISGDEGWWTGKIEKRVGIFPCEFVTKPSNIQNVQPQGNHERPFEIDFSSLSLEEEIGSGGFGKVYRGIWRKQEVAVKVAHLNPDEDFSVTKENVRKEAKIYWLLNHSNIVTLKGVCLTNSNPCLVMEYACGGSLNRVLVAQKLPPRVIVNWALQIAKGMNYLHHEAPISLIHRDLKSNNVLLNEPIKWGNLENKVLKITDFGLAREFNKTVAMSSAGTFAWMAPEAINSNKFSKASDVWSFGVLVWELLTGEVPYRGLETWSVIYGIGANKLKLPIPKTCPVPFKKLINDCHILDPHQRLTFPEIINQLKNISVSEFTETPQDSFNTLQQDWKQEIEQMFREQSRKKRE</sequence>
<dbReference type="RefSeq" id="XP_013776885.1">
    <property type="nucleotide sequence ID" value="XM_013921431.2"/>
</dbReference>
<organism evidence="15 20">
    <name type="scientific">Limulus polyphemus</name>
    <name type="common">Atlantic horseshoe crab</name>
    <dbReference type="NCBI Taxonomy" id="6850"/>
    <lineage>
        <taxon>Eukaryota</taxon>
        <taxon>Metazoa</taxon>
        <taxon>Ecdysozoa</taxon>
        <taxon>Arthropoda</taxon>
        <taxon>Chelicerata</taxon>
        <taxon>Merostomata</taxon>
        <taxon>Xiphosura</taxon>
        <taxon>Limulidae</taxon>
        <taxon>Limulus</taxon>
    </lineage>
</organism>
<dbReference type="InterPro" id="IPR036028">
    <property type="entry name" value="SH3-like_dom_sf"/>
</dbReference>
<dbReference type="Gene3D" id="2.30.30.40">
    <property type="entry name" value="SH3 Domains"/>
    <property type="match status" value="1"/>
</dbReference>
<comment type="similarity">
    <text evidence="2">Belongs to the protein kinase superfamily. STE Ser/Thr protein kinase family. MAP kinase kinase kinase subfamily.</text>
</comment>
<evidence type="ECO:0000256" key="8">
    <source>
        <dbReference type="ARBA" id="ARBA00047559"/>
    </source>
</evidence>
<keyword evidence="15" id="KW-1185">Reference proteome</keyword>
<dbReference type="SUPFAM" id="SSF56112">
    <property type="entry name" value="Protein kinase-like (PK-like)"/>
    <property type="match status" value="1"/>
</dbReference>
<name>A0ABM1SKZ8_LIMPO</name>
<keyword evidence="7 11" id="KW-0067">ATP-binding</keyword>
<comment type="catalytic activity">
    <reaction evidence="8">
        <text>L-threonyl-[protein] + ATP = O-phospho-L-threonyl-[protein] + ADP + H(+)</text>
        <dbReference type="Rhea" id="RHEA:46608"/>
        <dbReference type="Rhea" id="RHEA-COMP:11060"/>
        <dbReference type="Rhea" id="RHEA-COMP:11605"/>
        <dbReference type="ChEBI" id="CHEBI:15378"/>
        <dbReference type="ChEBI" id="CHEBI:30013"/>
        <dbReference type="ChEBI" id="CHEBI:30616"/>
        <dbReference type="ChEBI" id="CHEBI:61977"/>
        <dbReference type="ChEBI" id="CHEBI:456216"/>
        <dbReference type="EC" id="2.7.11.25"/>
    </reaction>
</comment>
<dbReference type="PROSITE" id="PS00108">
    <property type="entry name" value="PROTEIN_KINASE_ST"/>
    <property type="match status" value="1"/>
</dbReference>
<evidence type="ECO:0000256" key="6">
    <source>
        <dbReference type="ARBA" id="ARBA00022741"/>
    </source>
</evidence>
<evidence type="ECO:0000256" key="5">
    <source>
        <dbReference type="ARBA" id="ARBA00022527"/>
    </source>
</evidence>
<dbReference type="PRINTS" id="PR00452">
    <property type="entry name" value="SH3DOMAIN"/>
</dbReference>
<evidence type="ECO:0000256" key="9">
    <source>
        <dbReference type="ARBA" id="ARBA00048329"/>
    </source>
</evidence>
<accession>A0ABM1SKZ8</accession>